<evidence type="ECO:0000256" key="2">
    <source>
        <dbReference type="ARBA" id="ARBA00004687"/>
    </source>
</evidence>
<feature type="transmembrane region" description="Helical" evidence="9">
    <location>
        <begin position="160"/>
        <end position="181"/>
    </location>
</feature>
<protein>
    <recommendedName>
        <fullName evidence="12">Glycosylphosphatidylinositol anchor biosynthesis protein 11</fullName>
    </recommendedName>
</protein>
<dbReference type="GeneID" id="54488868"/>
<keyword evidence="3" id="KW-0337">GPI-anchor biosynthesis</keyword>
<keyword evidence="6 9" id="KW-1133">Transmembrane helix</keyword>
<evidence type="ECO:0000313" key="10">
    <source>
        <dbReference type="EMBL" id="KAF2762684.1"/>
    </source>
</evidence>
<reference evidence="10" key="1">
    <citation type="journal article" date="2020" name="Stud. Mycol.">
        <title>101 Dothideomycetes genomes: a test case for predicting lifestyles and emergence of pathogens.</title>
        <authorList>
            <person name="Haridas S."/>
            <person name="Albert R."/>
            <person name="Binder M."/>
            <person name="Bloem J."/>
            <person name="Labutti K."/>
            <person name="Salamov A."/>
            <person name="Andreopoulos B."/>
            <person name="Baker S."/>
            <person name="Barry K."/>
            <person name="Bills G."/>
            <person name="Bluhm B."/>
            <person name="Cannon C."/>
            <person name="Castanera R."/>
            <person name="Culley D."/>
            <person name="Daum C."/>
            <person name="Ezra D."/>
            <person name="Gonzalez J."/>
            <person name="Henrissat B."/>
            <person name="Kuo A."/>
            <person name="Liang C."/>
            <person name="Lipzen A."/>
            <person name="Lutzoni F."/>
            <person name="Magnuson J."/>
            <person name="Mondo S."/>
            <person name="Nolan M."/>
            <person name="Ohm R."/>
            <person name="Pangilinan J."/>
            <person name="Park H.-J."/>
            <person name="Ramirez L."/>
            <person name="Alfaro M."/>
            <person name="Sun H."/>
            <person name="Tritt A."/>
            <person name="Yoshinaga Y."/>
            <person name="Zwiers L.-H."/>
            <person name="Turgeon B."/>
            <person name="Goodwin S."/>
            <person name="Spatafora J."/>
            <person name="Crous P."/>
            <person name="Grigoriev I."/>
        </authorList>
    </citation>
    <scope>NUCLEOTIDE SEQUENCE</scope>
    <source>
        <strain evidence="10">CBS 121739</strain>
    </source>
</reference>
<gene>
    <name evidence="10" type="ORF">EJ05DRAFT_506379</name>
</gene>
<feature type="region of interest" description="Disordered" evidence="8">
    <location>
        <begin position="88"/>
        <end position="120"/>
    </location>
</feature>
<feature type="compositionally biased region" description="Low complexity" evidence="8">
    <location>
        <begin position="1"/>
        <end position="10"/>
    </location>
</feature>
<keyword evidence="7 9" id="KW-0472">Membrane</keyword>
<dbReference type="EMBL" id="ML996565">
    <property type="protein sequence ID" value="KAF2762684.1"/>
    <property type="molecule type" value="Genomic_DNA"/>
</dbReference>
<accession>A0A6A6WKG9</accession>
<sequence>MSTSSTTTTTKPALPQDSPQPTNTPITLLNTPLAQTYTHIHPILLLSIYTARFSATVADPVSSLSQLAVVTAVLQSVYAVTCLPPTSEGSATKNAEGASSASNGSGGKWTKKPARTATRKGSLGARIWPATLSLLLTPPLALPPLTALAILLGAPLTTHFPHTLLLSLHLALLSAFPVLYTHGVSARTWRGVLGLMRPVDEVVGGALGALLGAWLGCVPVPLDWDRDWQAYPVTLVTGAYVGYVVGKVAGGTVMRGWVVSFD</sequence>
<feature type="transmembrane region" description="Helical" evidence="9">
    <location>
        <begin position="127"/>
        <end position="154"/>
    </location>
</feature>
<evidence type="ECO:0000256" key="8">
    <source>
        <dbReference type="SAM" id="MobiDB-lite"/>
    </source>
</evidence>
<evidence type="ECO:0000256" key="6">
    <source>
        <dbReference type="ARBA" id="ARBA00022989"/>
    </source>
</evidence>
<evidence type="ECO:0000256" key="9">
    <source>
        <dbReference type="SAM" id="Phobius"/>
    </source>
</evidence>
<evidence type="ECO:0000256" key="4">
    <source>
        <dbReference type="ARBA" id="ARBA00022692"/>
    </source>
</evidence>
<dbReference type="GO" id="GO:0006506">
    <property type="term" value="P:GPI anchor biosynthetic process"/>
    <property type="evidence" value="ECO:0007669"/>
    <property type="project" value="UniProtKB-UniPathway"/>
</dbReference>
<dbReference type="GO" id="GO:0005789">
    <property type="term" value="C:endoplasmic reticulum membrane"/>
    <property type="evidence" value="ECO:0007669"/>
    <property type="project" value="UniProtKB-SubCell"/>
</dbReference>
<feature type="region of interest" description="Disordered" evidence="8">
    <location>
        <begin position="1"/>
        <end position="26"/>
    </location>
</feature>
<dbReference type="Proteomes" id="UP000799437">
    <property type="component" value="Unassembled WGS sequence"/>
</dbReference>
<comment type="pathway">
    <text evidence="2">Glycolipid biosynthesis; glycosylphosphatidylinositol-anchor biosynthesis.</text>
</comment>
<comment type="subcellular location">
    <subcellularLocation>
        <location evidence="1">Endoplasmic reticulum membrane</location>
        <topology evidence="1">Multi-pass membrane protein</topology>
    </subcellularLocation>
</comment>
<dbReference type="Pfam" id="PF06699">
    <property type="entry name" value="PIG-F"/>
    <property type="match status" value="1"/>
</dbReference>
<evidence type="ECO:0000256" key="7">
    <source>
        <dbReference type="ARBA" id="ARBA00023136"/>
    </source>
</evidence>
<evidence type="ECO:0000256" key="1">
    <source>
        <dbReference type="ARBA" id="ARBA00004477"/>
    </source>
</evidence>
<dbReference type="UniPathway" id="UPA00196"/>
<evidence type="ECO:0000256" key="3">
    <source>
        <dbReference type="ARBA" id="ARBA00022502"/>
    </source>
</evidence>
<feature type="transmembrane region" description="Helical" evidence="9">
    <location>
        <begin position="202"/>
        <end position="222"/>
    </location>
</feature>
<keyword evidence="4 9" id="KW-0812">Transmembrane</keyword>
<keyword evidence="5" id="KW-0256">Endoplasmic reticulum</keyword>
<keyword evidence="11" id="KW-1185">Reference proteome</keyword>
<dbReference type="InterPro" id="IPR009580">
    <property type="entry name" value="GPI_biosynthesis_protein_Pig-F"/>
</dbReference>
<name>A0A6A6WKG9_9PEZI</name>
<dbReference type="RefSeq" id="XP_033605135.1">
    <property type="nucleotide sequence ID" value="XM_033747814.1"/>
</dbReference>
<feature type="compositionally biased region" description="Low complexity" evidence="8">
    <location>
        <begin position="94"/>
        <end position="103"/>
    </location>
</feature>
<dbReference type="AlphaFoldDB" id="A0A6A6WKG9"/>
<evidence type="ECO:0000313" key="11">
    <source>
        <dbReference type="Proteomes" id="UP000799437"/>
    </source>
</evidence>
<dbReference type="OrthoDB" id="17366at2759"/>
<feature type="compositionally biased region" description="Basic residues" evidence="8">
    <location>
        <begin position="109"/>
        <end position="118"/>
    </location>
</feature>
<evidence type="ECO:0000256" key="5">
    <source>
        <dbReference type="ARBA" id="ARBA00022824"/>
    </source>
</evidence>
<proteinExistence type="predicted"/>
<evidence type="ECO:0008006" key="12">
    <source>
        <dbReference type="Google" id="ProtNLM"/>
    </source>
</evidence>
<organism evidence="10 11">
    <name type="scientific">Pseudovirgaria hyperparasitica</name>
    <dbReference type="NCBI Taxonomy" id="470096"/>
    <lineage>
        <taxon>Eukaryota</taxon>
        <taxon>Fungi</taxon>
        <taxon>Dikarya</taxon>
        <taxon>Ascomycota</taxon>
        <taxon>Pezizomycotina</taxon>
        <taxon>Dothideomycetes</taxon>
        <taxon>Dothideomycetes incertae sedis</taxon>
        <taxon>Acrospermales</taxon>
        <taxon>Acrospermaceae</taxon>
        <taxon>Pseudovirgaria</taxon>
    </lineage>
</organism>